<feature type="region of interest" description="Disordered" evidence="14">
    <location>
        <begin position="1"/>
        <end position="48"/>
    </location>
</feature>
<feature type="domain" description="Lariat debranching enzyme C-terminal" evidence="15">
    <location>
        <begin position="295"/>
        <end position="438"/>
    </location>
</feature>
<dbReference type="PANTHER" id="PTHR12849">
    <property type="entry name" value="RNA LARIAT DEBRANCHING ENZYME"/>
    <property type="match status" value="1"/>
</dbReference>
<dbReference type="GO" id="GO:0000398">
    <property type="term" value="P:mRNA splicing, via spliceosome"/>
    <property type="evidence" value="ECO:0007669"/>
    <property type="project" value="TreeGrafter"/>
</dbReference>
<dbReference type="AlphaFoldDB" id="A0AAF3EXN6"/>
<evidence type="ECO:0000313" key="16">
    <source>
        <dbReference type="Proteomes" id="UP000887575"/>
    </source>
</evidence>
<keyword evidence="11" id="KW-0464">Manganese</keyword>
<dbReference type="InterPro" id="IPR007708">
    <property type="entry name" value="DBR1_C"/>
</dbReference>
<dbReference type="Pfam" id="PF00149">
    <property type="entry name" value="Metallophos"/>
    <property type="match status" value="1"/>
</dbReference>
<dbReference type="GO" id="GO:0005634">
    <property type="term" value="C:nucleus"/>
    <property type="evidence" value="ECO:0007669"/>
    <property type="project" value="UniProtKB-SubCell"/>
</dbReference>
<dbReference type="FunFam" id="3.60.21.10:FF:000035">
    <property type="entry name" value="Lariat debranching enzyme"/>
    <property type="match status" value="1"/>
</dbReference>
<evidence type="ECO:0000313" key="17">
    <source>
        <dbReference type="WBParaSite" id="MBELARI_LOCUS18973"/>
    </source>
</evidence>
<evidence type="ECO:0000256" key="4">
    <source>
        <dbReference type="ARBA" id="ARBA00004123"/>
    </source>
</evidence>
<dbReference type="SMART" id="SM01124">
    <property type="entry name" value="DBR1"/>
    <property type="match status" value="1"/>
</dbReference>
<dbReference type="Proteomes" id="UP000887575">
    <property type="component" value="Unassembled WGS sequence"/>
</dbReference>
<feature type="compositionally biased region" description="Basic and acidic residues" evidence="14">
    <location>
        <begin position="39"/>
        <end position="48"/>
    </location>
</feature>
<feature type="compositionally biased region" description="Polar residues" evidence="14">
    <location>
        <begin position="28"/>
        <end position="38"/>
    </location>
</feature>
<dbReference type="CDD" id="cd00844">
    <property type="entry name" value="MPP_Dbr1_N"/>
    <property type="match status" value="1"/>
</dbReference>
<dbReference type="PANTHER" id="PTHR12849:SF0">
    <property type="entry name" value="LARIAT DEBRANCHING ENZYME"/>
    <property type="match status" value="1"/>
</dbReference>
<evidence type="ECO:0000256" key="8">
    <source>
        <dbReference type="ARBA" id="ARBA00022801"/>
    </source>
</evidence>
<dbReference type="GO" id="GO:0046872">
    <property type="term" value="F:metal ion binding"/>
    <property type="evidence" value="ECO:0007669"/>
    <property type="project" value="UniProtKB-KW"/>
</dbReference>
<evidence type="ECO:0000256" key="13">
    <source>
        <dbReference type="ARBA" id="ARBA00058627"/>
    </source>
</evidence>
<dbReference type="InterPro" id="IPR004843">
    <property type="entry name" value="Calcineurin-like_PHP"/>
</dbReference>
<evidence type="ECO:0000256" key="2">
    <source>
        <dbReference type="ARBA" id="ARBA00001947"/>
    </source>
</evidence>
<evidence type="ECO:0000256" key="6">
    <source>
        <dbReference type="ARBA" id="ARBA00022664"/>
    </source>
</evidence>
<keyword evidence="10" id="KW-0408">Iron</keyword>
<sequence>MSSLPSSSVDPTTSKNEPGENGEDDEQSGVNEISSSAINEEKDGETDRQKRRIKIAVAGCVHGEIETVYRTIASIEKRDSIKVDLVICCGDFQSVRNFGDLHHMHVNQKFRRIQSFYKYYSGEGVAPILTIFVGGNHEASGFLLELPNGGWVAPNIYYMGFANVLDFGGLRIAGLSGIFKPMDYFKGRYERPPFSNGSEISAYHVRALEVFRLRQLREKDGEQEKNCVDIVVSHDWPAGITEYGDVQQLLKFKPYFQEDIQQCKLGNSSTMQLLQELRPRYWFAAHLHCGFPALVPHETENGEQLEPTRFLALDKPIPGRHFLQILDFDVNEDAELKLNYDPTWLAILKSTDHLTEITSQKVYLPSKQSKERWDFRPVDEELENAHKLGDLVVPKDFYHTAPPLKEITKVRQNDPSSLYYKNPQSERFCQWVGIRNLNAMLAETTKEIGTPFYISDVSAEKGVIDENSQDEKEFGELGFVIDGAAGRNEAMDASVGTEMVASSNEWTAPVASVDDLDSLLAGFEAPPIGGGPPDAKRPKS</sequence>
<comment type="function">
    <text evidence="13">Cleaves the 2'-5' phosphodiester linkage at the branch point of lariat intron pre-mRNAs after splicing and converts them into linear molecules that are subsequently degraded. It thereby facilitates ribonucleotide turnover.</text>
</comment>
<dbReference type="InterPro" id="IPR029052">
    <property type="entry name" value="Metallo-depent_PP-like"/>
</dbReference>
<keyword evidence="12" id="KW-0539">Nucleus</keyword>
<evidence type="ECO:0000256" key="14">
    <source>
        <dbReference type="SAM" id="MobiDB-lite"/>
    </source>
</evidence>
<evidence type="ECO:0000256" key="9">
    <source>
        <dbReference type="ARBA" id="ARBA00022833"/>
    </source>
</evidence>
<dbReference type="WBParaSite" id="MBELARI_LOCUS18973">
    <property type="protein sequence ID" value="MBELARI_LOCUS18973"/>
    <property type="gene ID" value="MBELARI_LOCUS18973"/>
</dbReference>
<feature type="compositionally biased region" description="Polar residues" evidence="14">
    <location>
        <begin position="1"/>
        <end position="16"/>
    </location>
</feature>
<dbReference type="GO" id="GO:0008419">
    <property type="term" value="F:RNA lariat debranching enzyme activity"/>
    <property type="evidence" value="ECO:0007669"/>
    <property type="project" value="TreeGrafter"/>
</dbReference>
<keyword evidence="9" id="KW-0862">Zinc</keyword>
<dbReference type="Pfam" id="PF05011">
    <property type="entry name" value="DBR1"/>
    <property type="match status" value="1"/>
</dbReference>
<dbReference type="Gene3D" id="3.60.21.10">
    <property type="match status" value="1"/>
</dbReference>
<name>A0AAF3EXN6_9BILA</name>
<evidence type="ECO:0000259" key="15">
    <source>
        <dbReference type="SMART" id="SM01124"/>
    </source>
</evidence>
<evidence type="ECO:0000256" key="3">
    <source>
        <dbReference type="ARBA" id="ARBA00001954"/>
    </source>
</evidence>
<evidence type="ECO:0000256" key="7">
    <source>
        <dbReference type="ARBA" id="ARBA00022723"/>
    </source>
</evidence>
<organism evidence="16 17">
    <name type="scientific">Mesorhabditis belari</name>
    <dbReference type="NCBI Taxonomy" id="2138241"/>
    <lineage>
        <taxon>Eukaryota</taxon>
        <taxon>Metazoa</taxon>
        <taxon>Ecdysozoa</taxon>
        <taxon>Nematoda</taxon>
        <taxon>Chromadorea</taxon>
        <taxon>Rhabditida</taxon>
        <taxon>Rhabditina</taxon>
        <taxon>Rhabditomorpha</taxon>
        <taxon>Rhabditoidea</taxon>
        <taxon>Rhabditidae</taxon>
        <taxon>Mesorhabditinae</taxon>
        <taxon>Mesorhabditis</taxon>
    </lineage>
</organism>
<proteinExistence type="inferred from homology"/>
<dbReference type="InterPro" id="IPR041816">
    <property type="entry name" value="Dbr1_N"/>
</dbReference>
<keyword evidence="7" id="KW-0479">Metal-binding</keyword>
<comment type="cofactor">
    <cofactor evidence="3">
        <name>Fe(2+)</name>
        <dbReference type="ChEBI" id="CHEBI:29033"/>
    </cofactor>
</comment>
<comment type="subcellular location">
    <subcellularLocation>
        <location evidence="4">Nucleus</location>
    </subcellularLocation>
</comment>
<evidence type="ECO:0000256" key="5">
    <source>
        <dbReference type="ARBA" id="ARBA00006045"/>
    </source>
</evidence>
<reference evidence="17" key="1">
    <citation type="submission" date="2024-02" db="UniProtKB">
        <authorList>
            <consortium name="WormBaseParasite"/>
        </authorList>
    </citation>
    <scope>IDENTIFICATION</scope>
</reference>
<protein>
    <submittedName>
        <fullName evidence="17">Lariat debranching enzyme C-terminal domain-containing protein</fullName>
    </submittedName>
</protein>
<keyword evidence="16" id="KW-1185">Reference proteome</keyword>
<dbReference type="SUPFAM" id="SSF56300">
    <property type="entry name" value="Metallo-dependent phosphatases"/>
    <property type="match status" value="1"/>
</dbReference>
<comment type="cofactor">
    <cofactor evidence="2">
        <name>Zn(2+)</name>
        <dbReference type="ChEBI" id="CHEBI:29105"/>
    </cofactor>
</comment>
<keyword evidence="8" id="KW-0378">Hydrolase</keyword>
<comment type="similarity">
    <text evidence="5">Belongs to the lariat debranching enzyme family.</text>
</comment>
<comment type="cofactor">
    <cofactor evidence="1">
        <name>Mn(2+)</name>
        <dbReference type="ChEBI" id="CHEBI:29035"/>
    </cofactor>
</comment>
<accession>A0AAF3EXN6</accession>
<evidence type="ECO:0000256" key="10">
    <source>
        <dbReference type="ARBA" id="ARBA00023004"/>
    </source>
</evidence>
<keyword evidence="6" id="KW-0507">mRNA processing</keyword>
<evidence type="ECO:0000256" key="12">
    <source>
        <dbReference type="ARBA" id="ARBA00023242"/>
    </source>
</evidence>
<evidence type="ECO:0000256" key="1">
    <source>
        <dbReference type="ARBA" id="ARBA00001936"/>
    </source>
</evidence>
<evidence type="ECO:0000256" key="11">
    <source>
        <dbReference type="ARBA" id="ARBA00023211"/>
    </source>
</evidence>